<gene>
    <name evidence="3" type="ORF">J7I43_11060</name>
</gene>
<evidence type="ECO:0000259" key="2">
    <source>
        <dbReference type="Pfam" id="PF13739"/>
    </source>
</evidence>
<dbReference type="Proteomes" id="UP000679126">
    <property type="component" value="Unassembled WGS sequence"/>
</dbReference>
<feature type="domain" description="DUF3298" evidence="1">
    <location>
        <begin position="289"/>
        <end position="366"/>
    </location>
</feature>
<dbReference type="InterPro" id="IPR021729">
    <property type="entry name" value="DUF3298"/>
</dbReference>
<reference evidence="4" key="1">
    <citation type="submission" date="2021-03" db="EMBL/GenBank/DDBJ databases">
        <title>Assistant Professor.</title>
        <authorList>
            <person name="Huq M.A."/>
        </authorList>
    </citation>
    <scope>NUCLEOTIDE SEQUENCE [LARGE SCALE GENOMIC DNA]</scope>
    <source>
        <strain evidence="4">MAH-28</strain>
    </source>
</reference>
<accession>A0ABS3YF71</accession>
<proteinExistence type="predicted"/>
<evidence type="ECO:0000259" key="1">
    <source>
        <dbReference type="Pfam" id="PF11738"/>
    </source>
</evidence>
<sequence>MRILTCLITALVCLNACQQKNTGSGADSTATGAKDTTIAIIPAGGGVFYKHLKGTLAGQPVTMELINHGKGRYSAWYYYDKVGDPIALLTSDMTADSLNFTEYGVSEEPNNLRGKLSPDGRYTGEWSGGGKNYSFDLHEAADSSIRFMVASYNDSAILIPGRHDSPVATASSSAVWPTGGADEAVLAFIRNAIAPKLGNDSPKVFLKQDVDDFLNEYRGENKNVDTAELREHGFSWNWDASTSVTVVYNKWPLLALEHFTSAFTGGAHGNYGSNFIALDLAAKKALKPADVFKPGYKKTLSAALDKSFRKKYNIPAGEPLDKQYLFKSAIEPNDNFFIAGKGVVFSYTPYEIGPYAIGQITLFVPFADINGIVKETYLQ</sequence>
<dbReference type="Gene3D" id="3.30.565.40">
    <property type="entry name" value="Fervidobacterium nodosum Rt17-B1 like"/>
    <property type="match status" value="1"/>
</dbReference>
<name>A0ABS3YF71_9BACT</name>
<protein>
    <submittedName>
        <fullName evidence="3">DUF3298 domain-containing protein</fullName>
    </submittedName>
</protein>
<evidence type="ECO:0000313" key="4">
    <source>
        <dbReference type="Proteomes" id="UP000679126"/>
    </source>
</evidence>
<dbReference type="InterPro" id="IPR037126">
    <property type="entry name" value="PdaC/RsiV-like_sf"/>
</dbReference>
<dbReference type="Gene3D" id="3.90.640.20">
    <property type="entry name" value="Heat-shock cognate protein, ATPase"/>
    <property type="match status" value="1"/>
</dbReference>
<evidence type="ECO:0000313" key="3">
    <source>
        <dbReference type="EMBL" id="MBO9152754.1"/>
    </source>
</evidence>
<dbReference type="EMBL" id="JAGHKP010000002">
    <property type="protein sequence ID" value="MBO9152754.1"/>
    <property type="molecule type" value="Genomic_DNA"/>
</dbReference>
<feature type="domain" description="Deacetylase PdaC" evidence="2">
    <location>
        <begin position="188"/>
        <end position="271"/>
    </location>
</feature>
<dbReference type="RefSeq" id="WP_209145733.1">
    <property type="nucleotide sequence ID" value="NZ_JAGHKP010000002.1"/>
</dbReference>
<keyword evidence="4" id="KW-1185">Reference proteome</keyword>
<dbReference type="InterPro" id="IPR025303">
    <property type="entry name" value="PdaC"/>
</dbReference>
<organism evidence="3 4">
    <name type="scientific">Chitinophaga chungangae</name>
    <dbReference type="NCBI Taxonomy" id="2821488"/>
    <lineage>
        <taxon>Bacteria</taxon>
        <taxon>Pseudomonadati</taxon>
        <taxon>Bacteroidota</taxon>
        <taxon>Chitinophagia</taxon>
        <taxon>Chitinophagales</taxon>
        <taxon>Chitinophagaceae</taxon>
        <taxon>Chitinophaga</taxon>
    </lineage>
</organism>
<comment type="caution">
    <text evidence="3">The sequence shown here is derived from an EMBL/GenBank/DDBJ whole genome shotgun (WGS) entry which is preliminary data.</text>
</comment>
<dbReference type="Pfam" id="PF13739">
    <property type="entry name" value="PdaC"/>
    <property type="match status" value="1"/>
</dbReference>
<dbReference type="Pfam" id="PF11738">
    <property type="entry name" value="DUF3298"/>
    <property type="match status" value="1"/>
</dbReference>